<name>A0A3D3R392_9PLAN</name>
<feature type="region of interest" description="Disordered" evidence="1">
    <location>
        <begin position="37"/>
        <end position="56"/>
    </location>
</feature>
<comment type="caution">
    <text evidence="3">The sequence shown here is derived from an EMBL/GenBank/DDBJ whole genome shotgun (WGS) entry which is preliminary data.</text>
</comment>
<dbReference type="InterPro" id="IPR002881">
    <property type="entry name" value="DUF58"/>
</dbReference>
<evidence type="ECO:0000259" key="2">
    <source>
        <dbReference type="Pfam" id="PF01882"/>
    </source>
</evidence>
<dbReference type="PANTHER" id="PTHR33608:SF7">
    <property type="entry name" value="DUF58 DOMAIN-CONTAINING PROTEIN"/>
    <property type="match status" value="1"/>
</dbReference>
<dbReference type="PANTHER" id="PTHR33608">
    <property type="entry name" value="BLL2464 PROTEIN"/>
    <property type="match status" value="1"/>
</dbReference>
<dbReference type="Proteomes" id="UP000263642">
    <property type="component" value="Unassembled WGS sequence"/>
</dbReference>
<reference evidence="3 4" key="1">
    <citation type="journal article" date="2018" name="Nat. Biotechnol.">
        <title>A standardized bacterial taxonomy based on genome phylogeny substantially revises the tree of life.</title>
        <authorList>
            <person name="Parks D.H."/>
            <person name="Chuvochina M."/>
            <person name="Waite D.W."/>
            <person name="Rinke C."/>
            <person name="Skarshewski A."/>
            <person name="Chaumeil P.A."/>
            <person name="Hugenholtz P."/>
        </authorList>
    </citation>
    <scope>NUCLEOTIDE SEQUENCE [LARGE SCALE GENOMIC DNA]</scope>
    <source>
        <strain evidence="3">UBA9375</strain>
    </source>
</reference>
<dbReference type="AlphaFoldDB" id="A0A3D3R392"/>
<dbReference type="EMBL" id="DQAY01000033">
    <property type="protein sequence ID" value="HCO22467.1"/>
    <property type="molecule type" value="Genomic_DNA"/>
</dbReference>
<accession>A0A3D3R392</accession>
<evidence type="ECO:0000256" key="1">
    <source>
        <dbReference type="SAM" id="MobiDB-lite"/>
    </source>
</evidence>
<dbReference type="Gene3D" id="3.40.50.410">
    <property type="entry name" value="von Willebrand factor, type A domain"/>
    <property type="match status" value="1"/>
</dbReference>
<dbReference type="InterPro" id="IPR036465">
    <property type="entry name" value="vWFA_dom_sf"/>
</dbReference>
<gene>
    <name evidence="3" type="ORF">DIT97_05165</name>
</gene>
<organism evidence="3 4">
    <name type="scientific">Gimesia maris</name>
    <dbReference type="NCBI Taxonomy" id="122"/>
    <lineage>
        <taxon>Bacteria</taxon>
        <taxon>Pseudomonadati</taxon>
        <taxon>Planctomycetota</taxon>
        <taxon>Planctomycetia</taxon>
        <taxon>Planctomycetales</taxon>
        <taxon>Planctomycetaceae</taxon>
        <taxon>Gimesia</taxon>
    </lineage>
</organism>
<dbReference type="SUPFAM" id="SSF53300">
    <property type="entry name" value="vWA-like"/>
    <property type="match status" value="1"/>
</dbReference>
<evidence type="ECO:0000313" key="4">
    <source>
        <dbReference type="Proteomes" id="UP000263642"/>
    </source>
</evidence>
<protein>
    <recommendedName>
        <fullName evidence="2">DUF58 domain-containing protein</fullName>
    </recommendedName>
</protein>
<feature type="domain" description="DUF58" evidence="2">
    <location>
        <begin position="55"/>
        <end position="269"/>
    </location>
</feature>
<evidence type="ECO:0000313" key="3">
    <source>
        <dbReference type="EMBL" id="HCO22467.1"/>
    </source>
</evidence>
<proteinExistence type="predicted"/>
<dbReference type="Pfam" id="PF01882">
    <property type="entry name" value="DUF58"/>
    <property type="match status" value="1"/>
</dbReference>
<sequence>MFTNQMSIDSKSPFLELNALAALEHMRFSTRQRIEGAFSGRHQSRQKGGSGEFTDYREYSDGEDLRRLDWKVMARTGKAYVRLFQDEKNLLCTLALDASTSMNFGAQSSSDLRGSKIEYAQYLATALSHVICGGQDQVGLAILADRLQEYLLPGSTPGHVAHVQQLISEIQPVPETRMSGAMQQLFEQSKSRGVLMLMSDFLVEDLDELFAAVRLFRHRQSEVIILHLIHPDEERLPAGTAYRFEGLENEGSVDCSPAEIQTIYQERFQAHTDSVRTSALTNGCDYLRISTAISYLQTLGEFLVERAG</sequence>